<evidence type="ECO:0000259" key="3">
    <source>
        <dbReference type="PROSITE" id="PS50076"/>
    </source>
</evidence>
<keyword evidence="2" id="KW-0143">Chaperone</keyword>
<dbReference type="SMART" id="SM00271">
    <property type="entry name" value="DnaJ"/>
    <property type="match status" value="1"/>
</dbReference>
<dbReference type="InterPro" id="IPR009073">
    <property type="entry name" value="HscB_oligo_C"/>
</dbReference>
<proteinExistence type="inferred from homology"/>
<gene>
    <name evidence="5" type="primary">LOC106817086</name>
</gene>
<evidence type="ECO:0000256" key="2">
    <source>
        <dbReference type="ARBA" id="ARBA00023186"/>
    </source>
</evidence>
<dbReference type="RefSeq" id="XP_014677219.1">
    <property type="nucleotide sequence ID" value="XM_014821733.1"/>
</dbReference>
<evidence type="ECO:0000313" key="5">
    <source>
        <dbReference type="RefSeq" id="XP_014677219.1"/>
    </source>
</evidence>
<evidence type="ECO:0000313" key="4">
    <source>
        <dbReference type="Proteomes" id="UP000695022"/>
    </source>
</evidence>
<feature type="domain" description="J" evidence="3">
    <location>
        <begin position="101"/>
        <end position="173"/>
    </location>
</feature>
<dbReference type="InterPro" id="IPR001623">
    <property type="entry name" value="DnaJ_domain"/>
</dbReference>
<dbReference type="Gene3D" id="1.20.1280.20">
    <property type="entry name" value="HscB, C-terminal domain"/>
    <property type="match status" value="1"/>
</dbReference>
<organism evidence="4 5">
    <name type="scientific">Priapulus caudatus</name>
    <name type="common">Priapulid worm</name>
    <dbReference type="NCBI Taxonomy" id="37621"/>
    <lineage>
        <taxon>Eukaryota</taxon>
        <taxon>Metazoa</taxon>
        <taxon>Ecdysozoa</taxon>
        <taxon>Scalidophora</taxon>
        <taxon>Priapulida</taxon>
        <taxon>Priapulimorpha</taxon>
        <taxon>Priapulimorphida</taxon>
        <taxon>Priapulidae</taxon>
        <taxon>Priapulus</taxon>
    </lineage>
</organism>
<dbReference type="PANTHER" id="PTHR14021:SF15">
    <property type="entry name" value="IRON-SULFUR CLUSTER CO-CHAPERONE PROTEIN HSCB"/>
    <property type="match status" value="1"/>
</dbReference>
<sequence length="267" mass="30023">MTTLLRSYLMSECRRLMTRSLPSAAQSAGAPPRSGIHMCVARRATPRGGAPAPRAYVSCLDCKWPPETRECWKCKRVTDRMREMFFCTPCDVVQSPDPAANYFDVMGIAATFDIDLAQLRSRYRDLQTKLHPDKYAQKSDTERAYSALQSTAVNKAYWRLADPLKRGLYLLELNGMGFRDGEVEVDEGFLLDVMETNEAMAAAASVEALAAIGEENEREMAALVRDVAAAFADDDVTRARWLLACMKYRDNIGDKIKQIRQERFGIV</sequence>
<dbReference type="Pfam" id="PF07743">
    <property type="entry name" value="HSCB_C"/>
    <property type="match status" value="1"/>
</dbReference>
<reference evidence="5" key="1">
    <citation type="submission" date="2025-08" db="UniProtKB">
        <authorList>
            <consortium name="RefSeq"/>
        </authorList>
    </citation>
    <scope>IDENTIFICATION</scope>
</reference>
<dbReference type="PANTHER" id="PTHR14021">
    <property type="entry name" value="IRON-SULFUR CLUSTER CO-CHAPERONE PROTEIN HSCB"/>
    <property type="match status" value="1"/>
</dbReference>
<dbReference type="Gene3D" id="1.10.287.110">
    <property type="entry name" value="DnaJ domain"/>
    <property type="match status" value="1"/>
</dbReference>
<evidence type="ECO:0000256" key="1">
    <source>
        <dbReference type="ARBA" id="ARBA00010476"/>
    </source>
</evidence>
<protein>
    <submittedName>
        <fullName evidence="5">Iron-sulfur cluster co-chaperone protein HscB, mitochondrial-like</fullName>
    </submittedName>
</protein>
<dbReference type="Proteomes" id="UP000695022">
    <property type="component" value="Unplaced"/>
</dbReference>
<dbReference type="NCBIfam" id="TIGR00714">
    <property type="entry name" value="hscB"/>
    <property type="match status" value="1"/>
</dbReference>
<keyword evidence="4" id="KW-1185">Reference proteome</keyword>
<comment type="similarity">
    <text evidence="1">Belongs to the HscB family.</text>
</comment>
<dbReference type="InterPro" id="IPR004640">
    <property type="entry name" value="HscB"/>
</dbReference>
<dbReference type="CDD" id="cd06257">
    <property type="entry name" value="DnaJ"/>
    <property type="match status" value="1"/>
</dbReference>
<dbReference type="GeneID" id="106817086"/>
<dbReference type="SUPFAM" id="SSF46565">
    <property type="entry name" value="Chaperone J-domain"/>
    <property type="match status" value="1"/>
</dbReference>
<accession>A0ABM1EYE8</accession>
<dbReference type="SUPFAM" id="SSF47144">
    <property type="entry name" value="HSC20 (HSCB), C-terminal oligomerisation domain"/>
    <property type="match status" value="1"/>
</dbReference>
<dbReference type="PROSITE" id="PS50076">
    <property type="entry name" value="DNAJ_2"/>
    <property type="match status" value="1"/>
</dbReference>
<dbReference type="Pfam" id="PF00226">
    <property type="entry name" value="DnaJ"/>
    <property type="match status" value="1"/>
</dbReference>
<name>A0ABM1EYE8_PRICU</name>
<dbReference type="InterPro" id="IPR036869">
    <property type="entry name" value="J_dom_sf"/>
</dbReference>
<dbReference type="InterPro" id="IPR036386">
    <property type="entry name" value="HscB_C_sf"/>
</dbReference>